<accession>A0ABY1QES6</accession>
<evidence type="ECO:0008006" key="3">
    <source>
        <dbReference type="Google" id="ProtNLM"/>
    </source>
</evidence>
<dbReference type="RefSeq" id="WP_283443504.1">
    <property type="nucleotide sequence ID" value="NZ_FXUL01000014.1"/>
</dbReference>
<reference evidence="1 2" key="1">
    <citation type="submission" date="2017-05" db="EMBL/GenBank/DDBJ databases">
        <authorList>
            <person name="Varghese N."/>
            <person name="Submissions S."/>
        </authorList>
    </citation>
    <scope>NUCLEOTIDE SEQUENCE [LARGE SCALE GENOMIC DNA]</scope>
    <source>
        <strain evidence="1 2">DSM 26001</strain>
    </source>
</reference>
<dbReference type="Proteomes" id="UP001158049">
    <property type="component" value="Unassembled WGS sequence"/>
</dbReference>
<comment type="caution">
    <text evidence="1">The sequence shown here is derived from an EMBL/GenBank/DDBJ whole genome shotgun (WGS) entry which is preliminary data.</text>
</comment>
<protein>
    <recommendedName>
        <fullName evidence="3">Pyridoxamine 5'-phosphate oxidase putative domain-containing protein</fullName>
    </recommendedName>
</protein>
<organism evidence="1 2">
    <name type="scientific">Noviherbaspirillum suwonense</name>
    <dbReference type="NCBI Taxonomy" id="1224511"/>
    <lineage>
        <taxon>Bacteria</taxon>
        <taxon>Pseudomonadati</taxon>
        <taxon>Pseudomonadota</taxon>
        <taxon>Betaproteobacteria</taxon>
        <taxon>Burkholderiales</taxon>
        <taxon>Oxalobacteraceae</taxon>
        <taxon>Noviherbaspirillum</taxon>
    </lineage>
</organism>
<dbReference type="EMBL" id="FXUL01000014">
    <property type="protein sequence ID" value="SMP68611.1"/>
    <property type="molecule type" value="Genomic_DNA"/>
</dbReference>
<proteinExistence type="predicted"/>
<evidence type="ECO:0000313" key="2">
    <source>
        <dbReference type="Proteomes" id="UP001158049"/>
    </source>
</evidence>
<sequence length="165" mass="17188">MSVAPESLIDAAQAAFLQGGVSISAASCGARPFPGVCRVLACSVAPDRRRLTLMVARPCARELLEDIAYSGRVAAVFSQPSTNRTIQIKGDHAHAGVPDASMLEAVRVHADAFVEEVRPIGFPAPLVRSLLHCADDDVVAIEFTPTAAYDQSPGPRAGAPLKAGA</sequence>
<name>A0ABY1QES6_9BURK</name>
<evidence type="ECO:0000313" key="1">
    <source>
        <dbReference type="EMBL" id="SMP68611.1"/>
    </source>
</evidence>
<gene>
    <name evidence="1" type="ORF">SAMN06295970_11426</name>
</gene>
<keyword evidence="2" id="KW-1185">Reference proteome</keyword>